<sequence length="194" mass="20739">MPPQSKTVLAIEFTMHLPLVSPKVIAVHPAKDENGGPLAWVALETSVQGGGTVAIDLLVSGEVSQVEAAIERAKAGVLIAVVMPMTDVNPYTGRPWHRGAIGPASELDLPPMARMPDDEEDEMQTVIIGDSGEAAHIVVPGRVFEVQNQITAARAVRQNLAVWHDRPIGITHEATGRPILMGWLQRLGMRGAVS</sequence>
<gene>
    <name evidence="1" type="ORF">ACFFP0_31630</name>
</gene>
<keyword evidence="2" id="KW-1185">Reference proteome</keyword>
<protein>
    <submittedName>
        <fullName evidence="1">Uncharacterized protein</fullName>
    </submittedName>
</protein>
<comment type="caution">
    <text evidence="1">The sequence shown here is derived from an EMBL/GenBank/DDBJ whole genome shotgun (WGS) entry which is preliminary data.</text>
</comment>
<evidence type="ECO:0000313" key="1">
    <source>
        <dbReference type="EMBL" id="MFB9953412.1"/>
    </source>
</evidence>
<evidence type="ECO:0000313" key="2">
    <source>
        <dbReference type="Proteomes" id="UP001589692"/>
    </source>
</evidence>
<accession>A0ABV6ASA8</accession>
<organism evidence="1 2">
    <name type="scientific">Rhizobium puerariae</name>
    <dbReference type="NCBI Taxonomy" id="1585791"/>
    <lineage>
        <taxon>Bacteria</taxon>
        <taxon>Pseudomonadati</taxon>
        <taxon>Pseudomonadota</taxon>
        <taxon>Alphaproteobacteria</taxon>
        <taxon>Hyphomicrobiales</taxon>
        <taxon>Rhizobiaceae</taxon>
        <taxon>Rhizobium/Agrobacterium group</taxon>
        <taxon>Rhizobium</taxon>
    </lineage>
</organism>
<dbReference type="RefSeq" id="WP_377266200.1">
    <property type="nucleotide sequence ID" value="NZ_JBHMAA010000077.1"/>
</dbReference>
<proteinExistence type="predicted"/>
<dbReference type="Proteomes" id="UP001589692">
    <property type="component" value="Unassembled WGS sequence"/>
</dbReference>
<name>A0ABV6ASA8_9HYPH</name>
<dbReference type="EMBL" id="JBHMAA010000077">
    <property type="protein sequence ID" value="MFB9953412.1"/>
    <property type="molecule type" value="Genomic_DNA"/>
</dbReference>
<reference evidence="1 2" key="1">
    <citation type="submission" date="2024-09" db="EMBL/GenBank/DDBJ databases">
        <authorList>
            <person name="Sun Q."/>
            <person name="Mori K."/>
        </authorList>
    </citation>
    <scope>NUCLEOTIDE SEQUENCE [LARGE SCALE GENOMIC DNA]</scope>
    <source>
        <strain evidence="1 2">TBRC 4938</strain>
    </source>
</reference>